<feature type="transmembrane region" description="Helical" evidence="1">
    <location>
        <begin position="48"/>
        <end position="67"/>
    </location>
</feature>
<evidence type="ECO:0000313" key="3">
    <source>
        <dbReference type="Proteomes" id="UP000811609"/>
    </source>
</evidence>
<keyword evidence="1" id="KW-0472">Membrane</keyword>
<dbReference type="Proteomes" id="UP000811609">
    <property type="component" value="Chromosome 13"/>
</dbReference>
<comment type="caution">
    <text evidence="2">The sequence shown here is derived from an EMBL/GenBank/DDBJ whole genome shotgun (WGS) entry which is preliminary data.</text>
</comment>
<dbReference type="EMBL" id="CM031821">
    <property type="protein sequence ID" value="KAG6630756.1"/>
    <property type="molecule type" value="Genomic_DNA"/>
</dbReference>
<name>A0A8T1NFZ6_CARIL</name>
<protein>
    <submittedName>
        <fullName evidence="2">Uncharacterized protein</fullName>
    </submittedName>
</protein>
<gene>
    <name evidence="2" type="ORF">CIPAW_13G042000</name>
</gene>
<organism evidence="2 3">
    <name type="scientific">Carya illinoinensis</name>
    <name type="common">Pecan</name>
    <dbReference type="NCBI Taxonomy" id="32201"/>
    <lineage>
        <taxon>Eukaryota</taxon>
        <taxon>Viridiplantae</taxon>
        <taxon>Streptophyta</taxon>
        <taxon>Embryophyta</taxon>
        <taxon>Tracheophyta</taxon>
        <taxon>Spermatophyta</taxon>
        <taxon>Magnoliopsida</taxon>
        <taxon>eudicotyledons</taxon>
        <taxon>Gunneridae</taxon>
        <taxon>Pentapetalae</taxon>
        <taxon>rosids</taxon>
        <taxon>fabids</taxon>
        <taxon>Fagales</taxon>
        <taxon>Juglandaceae</taxon>
        <taxon>Carya</taxon>
    </lineage>
</organism>
<proteinExistence type="predicted"/>
<evidence type="ECO:0000313" key="2">
    <source>
        <dbReference type="EMBL" id="KAG6630756.1"/>
    </source>
</evidence>
<keyword evidence="1" id="KW-1133">Transmembrane helix</keyword>
<keyword evidence="3" id="KW-1185">Reference proteome</keyword>
<feature type="transmembrane region" description="Helical" evidence="1">
    <location>
        <begin position="87"/>
        <end position="111"/>
    </location>
</feature>
<accession>A0A8T1NFZ6</accession>
<reference evidence="2" key="1">
    <citation type="submission" date="2020-12" db="EMBL/GenBank/DDBJ databases">
        <title>WGS assembly of Carya illinoinensis cv. Pawnee.</title>
        <authorList>
            <person name="Platts A."/>
            <person name="Shu S."/>
            <person name="Wright S."/>
            <person name="Barry K."/>
            <person name="Edger P."/>
            <person name="Pires J.C."/>
            <person name="Schmutz J."/>
        </authorList>
    </citation>
    <scope>NUCLEOTIDE SEQUENCE</scope>
    <source>
        <tissue evidence="2">Leaf</tissue>
    </source>
</reference>
<keyword evidence="1" id="KW-0812">Transmembrane</keyword>
<dbReference type="AlphaFoldDB" id="A0A8T1NFZ6"/>
<sequence>MRYHLDFRYLIPLLLSLCLMILLSQDKKPWSQDRVILAFLILYDPPFLIFLIFLVTLMTLLFVFISVKLPFTLTLEPMRLKVGDFSLPLTVSMVASLILPPPLFFVVFPILIVTSRWFGMVLVVFKIFLRWLYHTLQYIPISIIEYTIQRRQGEPGEAPPQEVLAIENFA</sequence>
<evidence type="ECO:0000256" key="1">
    <source>
        <dbReference type="SAM" id="Phobius"/>
    </source>
</evidence>